<gene>
    <name evidence="2" type="ORF">HK097_010083</name>
</gene>
<comment type="caution">
    <text evidence="2">The sequence shown here is derived from an EMBL/GenBank/DDBJ whole genome shotgun (WGS) entry which is preliminary data.</text>
</comment>
<dbReference type="InterPro" id="IPR007303">
    <property type="entry name" value="TIP41-like"/>
</dbReference>
<dbReference type="GO" id="GO:0005829">
    <property type="term" value="C:cytosol"/>
    <property type="evidence" value="ECO:0007669"/>
    <property type="project" value="TreeGrafter"/>
</dbReference>
<reference evidence="2" key="1">
    <citation type="submission" date="2020-05" db="EMBL/GenBank/DDBJ databases">
        <title>Phylogenomic resolution of chytrid fungi.</title>
        <authorList>
            <person name="Stajich J.E."/>
            <person name="Amses K."/>
            <person name="Simmons R."/>
            <person name="Seto K."/>
            <person name="Myers J."/>
            <person name="Bonds A."/>
            <person name="Quandt C.A."/>
            <person name="Barry K."/>
            <person name="Liu P."/>
            <person name="Grigoriev I."/>
            <person name="Longcore J.E."/>
            <person name="James T.Y."/>
        </authorList>
    </citation>
    <scope>NUCLEOTIDE SEQUENCE</scope>
    <source>
        <strain evidence="2">JEL0318</strain>
    </source>
</reference>
<name>A0AAD5SHJ7_9FUNG</name>
<keyword evidence="3" id="KW-1185">Reference proteome</keyword>
<dbReference type="Proteomes" id="UP001212841">
    <property type="component" value="Unassembled WGS sequence"/>
</dbReference>
<dbReference type="GO" id="GO:0031929">
    <property type="term" value="P:TOR signaling"/>
    <property type="evidence" value="ECO:0007669"/>
    <property type="project" value="TreeGrafter"/>
</dbReference>
<accession>A0AAD5SHJ7</accession>
<dbReference type="PANTHER" id="PTHR21021:SF16">
    <property type="entry name" value="TIP41-LIKE PROTEIN"/>
    <property type="match status" value="1"/>
</dbReference>
<dbReference type="EMBL" id="JADGJD010000072">
    <property type="protein sequence ID" value="KAJ3055562.1"/>
    <property type="molecule type" value="Genomic_DNA"/>
</dbReference>
<evidence type="ECO:0000313" key="3">
    <source>
        <dbReference type="Proteomes" id="UP001212841"/>
    </source>
</evidence>
<organism evidence="2 3">
    <name type="scientific">Rhizophlyctis rosea</name>
    <dbReference type="NCBI Taxonomy" id="64517"/>
    <lineage>
        <taxon>Eukaryota</taxon>
        <taxon>Fungi</taxon>
        <taxon>Fungi incertae sedis</taxon>
        <taxon>Chytridiomycota</taxon>
        <taxon>Chytridiomycota incertae sedis</taxon>
        <taxon>Chytridiomycetes</taxon>
        <taxon>Rhizophlyctidales</taxon>
        <taxon>Rhizophlyctidaceae</taxon>
        <taxon>Rhizophlyctis</taxon>
    </lineage>
</organism>
<protein>
    <recommendedName>
        <fullName evidence="4">TIP41-like protein</fullName>
    </recommendedName>
</protein>
<evidence type="ECO:0000313" key="2">
    <source>
        <dbReference type="EMBL" id="KAJ3055562.1"/>
    </source>
</evidence>
<sequence>MPQHTLITEGPERGISIGDWQITVRKAPICNAPELDEAAKRLSVPTPEMLFGNNHLTLRHKTGAGITFKAIAALQRVDASSTAADGIKVAYSDHWTKKSAAAHTTIKDIIKPYDWTYTTDYIGTTLPSEDTEGADPLPNFEASNEEQIDLAHLKVQEPILFYEELDLFEDELGDNGTAIMNARVRVMPSCLLVLLRFFLRVDDVLFRVYDTRLYHRFGQSSLIREVIMRECPYLLVREKIPKPPQWEIHKKGSEDLSLLTNSNWVADVIAKASGAPDAATPPSKEVIANESPSVPVKTRFVRERLCVVA</sequence>
<proteinExistence type="inferred from homology"/>
<comment type="similarity">
    <text evidence="1">Belongs to the TIP41 family.</text>
</comment>
<evidence type="ECO:0008006" key="4">
    <source>
        <dbReference type="Google" id="ProtNLM"/>
    </source>
</evidence>
<evidence type="ECO:0000256" key="1">
    <source>
        <dbReference type="ARBA" id="ARBA00006658"/>
    </source>
</evidence>
<dbReference type="PANTHER" id="PTHR21021">
    <property type="entry name" value="GAF/PUTATIVE CYTOSKELETAL PROTEIN"/>
    <property type="match status" value="1"/>
</dbReference>
<dbReference type="Pfam" id="PF04176">
    <property type="entry name" value="TIP41"/>
    <property type="match status" value="1"/>
</dbReference>
<dbReference type="AlphaFoldDB" id="A0AAD5SHJ7"/>
<dbReference type="InterPro" id="IPR051330">
    <property type="entry name" value="Phosphatase_reg/MetRdx"/>
</dbReference>